<dbReference type="EMBL" id="CASHSV030000001">
    <property type="protein sequence ID" value="CAJ2630059.1"/>
    <property type="molecule type" value="Genomic_DNA"/>
</dbReference>
<name>A0ACB0ICR4_TRIPR</name>
<comment type="caution">
    <text evidence="1">The sequence shown here is derived from an EMBL/GenBank/DDBJ whole genome shotgun (WGS) entry which is preliminary data.</text>
</comment>
<dbReference type="Proteomes" id="UP001177021">
    <property type="component" value="Unassembled WGS sequence"/>
</dbReference>
<sequence length="92" mass="9760">MLVCAFIAELWGVVEGLCLAQRLDFTKIELCIGFQAAVRVITIGKTKGMVLKIKLSLQWVLVAPVVLVFAVVLLGVLVDGCVLLVAVASCGC</sequence>
<keyword evidence="2" id="KW-1185">Reference proteome</keyword>
<accession>A0ACB0ICR4</accession>
<reference evidence="1" key="1">
    <citation type="submission" date="2023-10" db="EMBL/GenBank/DDBJ databases">
        <authorList>
            <person name="Rodriguez Cubillos JULIANA M."/>
            <person name="De Vega J."/>
        </authorList>
    </citation>
    <scope>NUCLEOTIDE SEQUENCE</scope>
</reference>
<proteinExistence type="predicted"/>
<organism evidence="1 2">
    <name type="scientific">Trifolium pratense</name>
    <name type="common">Red clover</name>
    <dbReference type="NCBI Taxonomy" id="57577"/>
    <lineage>
        <taxon>Eukaryota</taxon>
        <taxon>Viridiplantae</taxon>
        <taxon>Streptophyta</taxon>
        <taxon>Embryophyta</taxon>
        <taxon>Tracheophyta</taxon>
        <taxon>Spermatophyta</taxon>
        <taxon>Magnoliopsida</taxon>
        <taxon>eudicotyledons</taxon>
        <taxon>Gunneridae</taxon>
        <taxon>Pentapetalae</taxon>
        <taxon>rosids</taxon>
        <taxon>fabids</taxon>
        <taxon>Fabales</taxon>
        <taxon>Fabaceae</taxon>
        <taxon>Papilionoideae</taxon>
        <taxon>50 kb inversion clade</taxon>
        <taxon>NPAAA clade</taxon>
        <taxon>Hologalegina</taxon>
        <taxon>IRL clade</taxon>
        <taxon>Trifolieae</taxon>
        <taxon>Trifolium</taxon>
    </lineage>
</organism>
<gene>
    <name evidence="1" type="ORF">MILVUS5_LOCUS1914</name>
</gene>
<evidence type="ECO:0000313" key="1">
    <source>
        <dbReference type="EMBL" id="CAJ2630059.1"/>
    </source>
</evidence>
<protein>
    <submittedName>
        <fullName evidence="1">Uncharacterized protein</fullName>
    </submittedName>
</protein>
<evidence type="ECO:0000313" key="2">
    <source>
        <dbReference type="Proteomes" id="UP001177021"/>
    </source>
</evidence>